<evidence type="ECO:0000313" key="3">
    <source>
        <dbReference type="EMBL" id="QOV18140.1"/>
    </source>
</evidence>
<name>A0A7M2RFN1_9FIRM</name>
<evidence type="ECO:0000256" key="1">
    <source>
        <dbReference type="ARBA" id="ARBA00009580"/>
    </source>
</evidence>
<dbReference type="InterPro" id="IPR029021">
    <property type="entry name" value="Prot-tyrosine_phosphatase-like"/>
</dbReference>
<protein>
    <submittedName>
        <fullName evidence="3">Tyrosine-protein phosphatase</fullName>
    </submittedName>
</protein>
<dbReference type="GO" id="GO:0004721">
    <property type="term" value="F:phosphoprotein phosphatase activity"/>
    <property type="evidence" value="ECO:0007669"/>
    <property type="project" value="InterPro"/>
</dbReference>
<dbReference type="InterPro" id="IPR026893">
    <property type="entry name" value="Tyr/Ser_Pase_IphP-type"/>
</dbReference>
<dbReference type="SUPFAM" id="SSF52799">
    <property type="entry name" value="(Phosphotyrosine protein) phosphatases II"/>
    <property type="match status" value="1"/>
</dbReference>
<accession>A0A7M2RFN1</accession>
<dbReference type="AlphaFoldDB" id="A0A7M2RFN1"/>
<dbReference type="PROSITE" id="PS00383">
    <property type="entry name" value="TYR_PHOSPHATASE_1"/>
    <property type="match status" value="1"/>
</dbReference>
<evidence type="ECO:0000313" key="4">
    <source>
        <dbReference type="Proteomes" id="UP000593601"/>
    </source>
</evidence>
<dbReference type="PANTHER" id="PTHR31126">
    <property type="entry name" value="TYROSINE-PROTEIN PHOSPHATASE"/>
    <property type="match status" value="1"/>
</dbReference>
<dbReference type="EMBL" id="CP063304">
    <property type="protein sequence ID" value="QOV18140.1"/>
    <property type="molecule type" value="Genomic_DNA"/>
</dbReference>
<feature type="domain" description="Tyrosine specific protein phosphatases" evidence="2">
    <location>
        <begin position="124"/>
        <end position="189"/>
    </location>
</feature>
<organism evidence="3 4">
    <name type="scientific">Blautia liquoris</name>
    <dbReference type="NCBI Taxonomy" id="2779518"/>
    <lineage>
        <taxon>Bacteria</taxon>
        <taxon>Bacillati</taxon>
        <taxon>Bacillota</taxon>
        <taxon>Clostridia</taxon>
        <taxon>Lachnospirales</taxon>
        <taxon>Lachnospiraceae</taxon>
        <taxon>Blautia</taxon>
    </lineage>
</organism>
<keyword evidence="4" id="KW-1185">Reference proteome</keyword>
<dbReference type="RefSeq" id="WP_193734502.1">
    <property type="nucleotide sequence ID" value="NZ_CP063304.1"/>
</dbReference>
<dbReference type="Gene3D" id="3.90.190.10">
    <property type="entry name" value="Protein tyrosine phosphatase superfamily"/>
    <property type="match status" value="1"/>
</dbReference>
<dbReference type="InterPro" id="IPR000387">
    <property type="entry name" value="Tyr_Pase_dom"/>
</dbReference>
<comment type="similarity">
    <text evidence="1">Belongs to the protein-tyrosine phosphatase family.</text>
</comment>
<dbReference type="PROSITE" id="PS50056">
    <property type="entry name" value="TYR_PHOSPHATASE_2"/>
    <property type="match status" value="1"/>
</dbReference>
<evidence type="ECO:0000259" key="2">
    <source>
        <dbReference type="PROSITE" id="PS50056"/>
    </source>
</evidence>
<sequence length="257" mass="29536">MKTQKPDNLRDLGGLINEEGKRIRSRRILRSGELSGLSKEEQRRLVEEYELAAIIDLREGEEISRSPDVILDGVAYHNLDLTGQLKDAPTSDQRTLEAMEDPEYVDTFMQEFYASLISTPEVSKKLRKMVEIYLNQEEGAVLVHCFAGKDRTGISVAIILTLLGISKQEIFRDYMRTNEMRYEANRKMIEEFTHKYGIKADSPRAHSVLKAMSVDCSYLEAAYQAAEEIYGSFAEYIYRGIGVSREEEQRLRELYLV</sequence>
<reference evidence="3 4" key="1">
    <citation type="submission" date="2020-10" db="EMBL/GenBank/DDBJ databases">
        <title>Blautia liquoris sp.nov., isolated from the mud in a fermentation cellar used for the production of Chinese strong-flavoured liquor.</title>
        <authorList>
            <person name="Lu L."/>
        </authorList>
    </citation>
    <scope>NUCLEOTIDE SEQUENCE [LARGE SCALE GENOMIC DNA]</scope>
    <source>
        <strain evidence="3 4">LZLJ-3</strain>
    </source>
</reference>
<proteinExistence type="inferred from homology"/>
<dbReference type="InterPro" id="IPR016130">
    <property type="entry name" value="Tyr_Pase_AS"/>
</dbReference>
<dbReference type="PANTHER" id="PTHR31126:SF1">
    <property type="entry name" value="TYROSINE SPECIFIC PROTEIN PHOSPHATASES DOMAIN-CONTAINING PROTEIN"/>
    <property type="match status" value="1"/>
</dbReference>
<dbReference type="KEGG" id="bliq:INP51_08730"/>
<dbReference type="Pfam" id="PF13350">
    <property type="entry name" value="Y_phosphatase3"/>
    <property type="match status" value="1"/>
</dbReference>
<gene>
    <name evidence="3" type="ORF">INP51_08730</name>
</gene>
<dbReference type="Proteomes" id="UP000593601">
    <property type="component" value="Chromosome"/>
</dbReference>